<feature type="domain" description="GapR-like DNA-binding" evidence="1">
    <location>
        <begin position="11"/>
        <end position="82"/>
    </location>
</feature>
<evidence type="ECO:0000313" key="2">
    <source>
        <dbReference type="EMBL" id="KGM47454.1"/>
    </source>
</evidence>
<reference evidence="2 3" key="1">
    <citation type="journal article" date="2015" name="Antonie Van Leeuwenhoek">
        <title>Pseudooceanicola atlanticus gen. nov. sp. nov., isolated from surface seawater of the Atlantic Ocean and reclassification of Oceanicola batsensis, Oceanicola marinus, Oceanicola nitratireducens, Oceanicola nanhaiensis, Oceanicola antarcticus and Oceanicola flagellatus, as Pseudooceanicola batsensis comb. nov., Pseudooceanicola marinus comb. nov., Pseudooceanicola nitratireducens comb. nov., Pseudooceanicola nanhaiensis comb. nov., Pseudooceanicola antarcticus comb. nov., and Pseudooceanicola flagellatus comb. nov.</title>
        <authorList>
            <person name="Lai Q."/>
            <person name="Li G."/>
            <person name="Liu X."/>
            <person name="Du Y."/>
            <person name="Sun F."/>
            <person name="Shao Z."/>
        </authorList>
    </citation>
    <scope>NUCLEOTIDE SEQUENCE [LARGE SCALE GENOMIC DNA]</scope>
    <source>
        <strain evidence="2 3">22II-s11g</strain>
    </source>
</reference>
<gene>
    <name evidence="2" type="ORF">ATO9_17655</name>
</gene>
<organism evidence="2 3">
    <name type="scientific">Pseudooceanicola atlanticus</name>
    <dbReference type="NCBI Taxonomy" id="1461694"/>
    <lineage>
        <taxon>Bacteria</taxon>
        <taxon>Pseudomonadati</taxon>
        <taxon>Pseudomonadota</taxon>
        <taxon>Alphaproteobacteria</taxon>
        <taxon>Rhodobacterales</taxon>
        <taxon>Paracoccaceae</taxon>
        <taxon>Pseudooceanicola</taxon>
    </lineage>
</organism>
<proteinExistence type="predicted"/>
<accession>A0A0A0EAG0</accession>
<keyword evidence="3" id="KW-1185">Reference proteome</keyword>
<dbReference type="STRING" id="1461694.ATO9_17655"/>
<evidence type="ECO:0000259" key="1">
    <source>
        <dbReference type="Pfam" id="PF10073"/>
    </source>
</evidence>
<comment type="caution">
    <text evidence="2">The sequence shown here is derived from an EMBL/GenBank/DDBJ whole genome shotgun (WGS) entry which is preliminary data.</text>
</comment>
<dbReference type="GO" id="GO:0003677">
    <property type="term" value="F:DNA binding"/>
    <property type="evidence" value="ECO:0007669"/>
    <property type="project" value="InterPro"/>
</dbReference>
<dbReference type="AlphaFoldDB" id="A0A0A0EAG0"/>
<dbReference type="EMBL" id="AQQX01000010">
    <property type="protein sequence ID" value="KGM47454.1"/>
    <property type="molecule type" value="Genomic_DNA"/>
</dbReference>
<evidence type="ECO:0000313" key="3">
    <source>
        <dbReference type="Proteomes" id="UP000030004"/>
    </source>
</evidence>
<dbReference type="Pfam" id="PF10073">
    <property type="entry name" value="GapR_DNA-bd"/>
    <property type="match status" value="1"/>
</dbReference>
<protein>
    <recommendedName>
        <fullName evidence="1">GapR-like DNA-binding domain-containing protein</fullName>
    </recommendedName>
</protein>
<sequence length="84" mass="9684">MAVRDKAYRVTADELRGFIERFERLAVEKAEIGDQQKSAMAEAKARGYDIKALRRIIAMRKKHPEDIAEEESVVELYREVLGMS</sequence>
<name>A0A0A0EAG0_9RHOB</name>
<dbReference type="InterPro" id="IPR046367">
    <property type="entry name" value="GapR-like_DNA-bd"/>
</dbReference>
<dbReference type="Proteomes" id="UP000030004">
    <property type="component" value="Unassembled WGS sequence"/>
</dbReference>
<dbReference type="eggNOG" id="COG3750">
    <property type="taxonomic scope" value="Bacteria"/>
</dbReference>